<protein>
    <submittedName>
        <fullName evidence="1">Uncharacterized protein</fullName>
    </submittedName>
</protein>
<sequence length="75" mass="8185">MPAVCASDSGRMDGVSLGLVATPASPRPNCATDSEEDTVNGGMHTFNQTHTRKAFQMMNDLRSVSSHRIRRYTQS</sequence>
<organism evidence="1 2">
    <name type="scientific">Larimichthys crocea</name>
    <name type="common">Large yellow croaker</name>
    <name type="synonym">Pseudosciaena crocea</name>
    <dbReference type="NCBI Taxonomy" id="215358"/>
    <lineage>
        <taxon>Eukaryota</taxon>
        <taxon>Metazoa</taxon>
        <taxon>Chordata</taxon>
        <taxon>Craniata</taxon>
        <taxon>Vertebrata</taxon>
        <taxon>Euteleostomi</taxon>
        <taxon>Actinopterygii</taxon>
        <taxon>Neopterygii</taxon>
        <taxon>Teleostei</taxon>
        <taxon>Neoteleostei</taxon>
        <taxon>Acanthomorphata</taxon>
        <taxon>Eupercaria</taxon>
        <taxon>Sciaenidae</taxon>
        <taxon>Larimichthys</taxon>
    </lineage>
</organism>
<evidence type="ECO:0000313" key="1">
    <source>
        <dbReference type="EMBL" id="TMS17631.1"/>
    </source>
</evidence>
<proteinExistence type="predicted"/>
<dbReference type="EMBL" id="CM011680">
    <property type="protein sequence ID" value="TMS17631.1"/>
    <property type="molecule type" value="Genomic_DNA"/>
</dbReference>
<accession>A0ACD3RDJ2</accession>
<name>A0ACD3RDJ2_LARCR</name>
<evidence type="ECO:0000313" key="2">
    <source>
        <dbReference type="Proteomes" id="UP000793456"/>
    </source>
</evidence>
<dbReference type="Proteomes" id="UP000793456">
    <property type="component" value="Chromosome VII"/>
</dbReference>
<gene>
    <name evidence="1" type="ORF">E3U43_001700</name>
</gene>
<keyword evidence="2" id="KW-1185">Reference proteome</keyword>
<reference evidence="1" key="1">
    <citation type="submission" date="2018-11" db="EMBL/GenBank/DDBJ databases">
        <title>The sequence and de novo assembly of Larimichthys crocea genome using PacBio and Hi-C technologies.</title>
        <authorList>
            <person name="Xu P."/>
            <person name="Chen B."/>
            <person name="Zhou Z."/>
            <person name="Ke Q."/>
            <person name="Wu Y."/>
            <person name="Bai H."/>
            <person name="Pu F."/>
        </authorList>
    </citation>
    <scope>NUCLEOTIDE SEQUENCE</scope>
    <source>
        <tissue evidence="1">Muscle</tissue>
    </source>
</reference>
<comment type="caution">
    <text evidence="1">The sequence shown here is derived from an EMBL/GenBank/DDBJ whole genome shotgun (WGS) entry which is preliminary data.</text>
</comment>